<evidence type="ECO:0000313" key="3">
    <source>
        <dbReference type="Proteomes" id="UP001189429"/>
    </source>
</evidence>
<name>A0ABN9WJE2_9DINO</name>
<evidence type="ECO:0000256" key="1">
    <source>
        <dbReference type="SAM" id="MobiDB-lite"/>
    </source>
</evidence>
<feature type="region of interest" description="Disordered" evidence="1">
    <location>
        <begin position="55"/>
        <end position="88"/>
    </location>
</feature>
<organism evidence="2 3">
    <name type="scientific">Prorocentrum cordatum</name>
    <dbReference type="NCBI Taxonomy" id="2364126"/>
    <lineage>
        <taxon>Eukaryota</taxon>
        <taxon>Sar</taxon>
        <taxon>Alveolata</taxon>
        <taxon>Dinophyceae</taxon>
        <taxon>Prorocentrales</taxon>
        <taxon>Prorocentraceae</taxon>
        <taxon>Prorocentrum</taxon>
    </lineage>
</organism>
<dbReference type="Proteomes" id="UP001189429">
    <property type="component" value="Unassembled WGS sequence"/>
</dbReference>
<reference evidence="2" key="1">
    <citation type="submission" date="2023-10" db="EMBL/GenBank/DDBJ databases">
        <authorList>
            <person name="Chen Y."/>
            <person name="Shah S."/>
            <person name="Dougan E. K."/>
            <person name="Thang M."/>
            <person name="Chan C."/>
        </authorList>
    </citation>
    <scope>NUCLEOTIDE SEQUENCE [LARGE SCALE GENOMIC DNA]</scope>
</reference>
<protein>
    <submittedName>
        <fullName evidence="2">Uncharacterized protein</fullName>
    </submittedName>
</protein>
<keyword evidence="3" id="KW-1185">Reference proteome</keyword>
<dbReference type="EMBL" id="CAUYUJ010018834">
    <property type="protein sequence ID" value="CAK0886644.1"/>
    <property type="molecule type" value="Genomic_DNA"/>
</dbReference>
<gene>
    <name evidence="2" type="ORF">PCOR1329_LOCUS67940</name>
</gene>
<proteinExistence type="predicted"/>
<evidence type="ECO:0000313" key="2">
    <source>
        <dbReference type="EMBL" id="CAK0886644.1"/>
    </source>
</evidence>
<accession>A0ABN9WJE2</accession>
<comment type="caution">
    <text evidence="2">The sequence shown here is derived from an EMBL/GenBank/DDBJ whole genome shotgun (WGS) entry which is preliminary data.</text>
</comment>
<sequence length="139" mass="15253">MRRQLYISETTASIKEHDGHMEWDRDPDGTIFTADVAANVQFGEGQGAARAMEAGFDESTRPLQGPTPGRRPKVSGDASAAQRNVHKARRHLRLPDGCRRSFSADTMVGGTSRNSAGLDKAARMVRREIQTSRMASIIK</sequence>